<comment type="caution">
    <text evidence="1">The sequence shown here is derived from an EMBL/GenBank/DDBJ whole genome shotgun (WGS) entry which is preliminary data.</text>
</comment>
<accession>A0ABR2F5P3</accession>
<name>A0ABR2F5P3_9ROSI</name>
<dbReference type="EMBL" id="JBBPBM010000008">
    <property type="protein sequence ID" value="KAK8572328.1"/>
    <property type="molecule type" value="Genomic_DNA"/>
</dbReference>
<reference evidence="1 2" key="1">
    <citation type="journal article" date="2024" name="G3 (Bethesda)">
        <title>Genome assembly of Hibiscus sabdariffa L. provides insights into metabolisms of medicinal natural products.</title>
        <authorList>
            <person name="Kim T."/>
        </authorList>
    </citation>
    <scope>NUCLEOTIDE SEQUENCE [LARGE SCALE GENOMIC DNA]</scope>
    <source>
        <strain evidence="1">TK-2024</strain>
        <tissue evidence="1">Old leaves</tissue>
    </source>
</reference>
<keyword evidence="2" id="KW-1185">Reference proteome</keyword>
<evidence type="ECO:0000313" key="1">
    <source>
        <dbReference type="EMBL" id="KAK8572328.1"/>
    </source>
</evidence>
<protein>
    <submittedName>
        <fullName evidence="1">Uncharacterized protein</fullName>
    </submittedName>
</protein>
<dbReference type="Proteomes" id="UP001472677">
    <property type="component" value="Unassembled WGS sequence"/>
</dbReference>
<organism evidence="1 2">
    <name type="scientific">Hibiscus sabdariffa</name>
    <name type="common">roselle</name>
    <dbReference type="NCBI Taxonomy" id="183260"/>
    <lineage>
        <taxon>Eukaryota</taxon>
        <taxon>Viridiplantae</taxon>
        <taxon>Streptophyta</taxon>
        <taxon>Embryophyta</taxon>
        <taxon>Tracheophyta</taxon>
        <taxon>Spermatophyta</taxon>
        <taxon>Magnoliopsida</taxon>
        <taxon>eudicotyledons</taxon>
        <taxon>Gunneridae</taxon>
        <taxon>Pentapetalae</taxon>
        <taxon>rosids</taxon>
        <taxon>malvids</taxon>
        <taxon>Malvales</taxon>
        <taxon>Malvaceae</taxon>
        <taxon>Malvoideae</taxon>
        <taxon>Hibiscus</taxon>
    </lineage>
</organism>
<proteinExistence type="predicted"/>
<evidence type="ECO:0000313" key="2">
    <source>
        <dbReference type="Proteomes" id="UP001472677"/>
    </source>
</evidence>
<gene>
    <name evidence="1" type="ORF">V6N12_028383</name>
</gene>
<sequence length="72" mass="7492">MGERLLVPREAVLSSIMVSSLGLTTINGVETKKFKVVEISSSFSNPSSGTGRSETMFAAMASEASSEGCTDS</sequence>